<feature type="transmembrane region" description="Helical" evidence="1">
    <location>
        <begin position="6"/>
        <end position="26"/>
    </location>
</feature>
<name>A0AAD8UCT3_GLOAC</name>
<dbReference type="EMBL" id="JAHMHS010000147">
    <property type="protein sequence ID" value="KAK1712557.1"/>
    <property type="molecule type" value="Genomic_DNA"/>
</dbReference>
<comment type="caution">
    <text evidence="2">The sequence shown here is derived from an EMBL/GenBank/DDBJ whole genome shotgun (WGS) entry which is preliminary data.</text>
</comment>
<dbReference type="AlphaFoldDB" id="A0AAD8UCT3"/>
<sequence length="142" mass="16104">MYDVGLVLFVTLVTLVNFLGGFLAQLRGRPVADLMLLMNLANKRLSGCSYQQAYPSLNVRGRNSIFKLGWEAFTDGRSDLSRAKWVRMCVLDLGRGSSADRDVEIGPSVREPQTQDVQTLEADVKRSRLYEHRVEAKRRAIW</sequence>
<evidence type="ECO:0000313" key="2">
    <source>
        <dbReference type="EMBL" id="KAK1712557.1"/>
    </source>
</evidence>
<keyword evidence="1" id="KW-0812">Transmembrane</keyword>
<accession>A0AAD8UCT3</accession>
<dbReference type="Proteomes" id="UP001244207">
    <property type="component" value="Unassembled WGS sequence"/>
</dbReference>
<reference evidence="2" key="1">
    <citation type="submission" date="2021-12" db="EMBL/GenBank/DDBJ databases">
        <title>Comparative genomics, transcriptomics and evolutionary studies reveal genomic signatures of adaptation to plant cell wall in hemibiotrophic fungi.</title>
        <authorList>
            <consortium name="DOE Joint Genome Institute"/>
            <person name="Baroncelli R."/>
            <person name="Diaz J.F."/>
            <person name="Benocci T."/>
            <person name="Peng M."/>
            <person name="Battaglia E."/>
            <person name="Haridas S."/>
            <person name="Andreopoulos W."/>
            <person name="Labutti K."/>
            <person name="Pangilinan J."/>
            <person name="Floch G.L."/>
            <person name="Makela M.R."/>
            <person name="Henrissat B."/>
            <person name="Grigoriev I.V."/>
            <person name="Crouch J.A."/>
            <person name="De Vries R.P."/>
            <person name="Sukno S.A."/>
            <person name="Thon M.R."/>
        </authorList>
    </citation>
    <scope>NUCLEOTIDE SEQUENCE</scope>
    <source>
        <strain evidence="2">CBS 112980</strain>
    </source>
</reference>
<organism evidence="2 3">
    <name type="scientific">Glomerella acutata</name>
    <name type="common">Colletotrichum acutatum</name>
    <dbReference type="NCBI Taxonomy" id="27357"/>
    <lineage>
        <taxon>Eukaryota</taxon>
        <taxon>Fungi</taxon>
        <taxon>Dikarya</taxon>
        <taxon>Ascomycota</taxon>
        <taxon>Pezizomycotina</taxon>
        <taxon>Sordariomycetes</taxon>
        <taxon>Hypocreomycetidae</taxon>
        <taxon>Glomerellales</taxon>
        <taxon>Glomerellaceae</taxon>
        <taxon>Colletotrichum</taxon>
        <taxon>Colletotrichum acutatum species complex</taxon>
    </lineage>
</organism>
<evidence type="ECO:0000256" key="1">
    <source>
        <dbReference type="SAM" id="Phobius"/>
    </source>
</evidence>
<dbReference type="RefSeq" id="XP_060359414.1">
    <property type="nucleotide sequence ID" value="XM_060510883.1"/>
</dbReference>
<keyword evidence="3" id="KW-1185">Reference proteome</keyword>
<proteinExistence type="predicted"/>
<protein>
    <submittedName>
        <fullName evidence="2">Uncharacterized protein</fullName>
    </submittedName>
</protein>
<evidence type="ECO:0000313" key="3">
    <source>
        <dbReference type="Proteomes" id="UP001244207"/>
    </source>
</evidence>
<dbReference type="GeneID" id="85394782"/>
<keyword evidence="1" id="KW-1133">Transmembrane helix</keyword>
<keyword evidence="1" id="KW-0472">Membrane</keyword>
<gene>
    <name evidence="2" type="ORF">BDZ83DRAFT_656545</name>
</gene>